<dbReference type="Gene3D" id="3.40.390.10">
    <property type="entry name" value="Collagenase (Catalytic Domain)"/>
    <property type="match status" value="1"/>
</dbReference>
<dbReference type="SUPFAM" id="SSF49785">
    <property type="entry name" value="Galactose-binding domain-like"/>
    <property type="match status" value="2"/>
</dbReference>
<keyword evidence="1" id="KW-0378">Hydrolase</keyword>
<feature type="domain" description="CBM-cenC" evidence="3">
    <location>
        <begin position="314"/>
        <end position="447"/>
    </location>
</feature>
<dbReference type="SUPFAM" id="SSF55486">
    <property type="entry name" value="Metalloproteases ('zincins'), catalytic domain"/>
    <property type="match status" value="1"/>
</dbReference>
<dbReference type="Proteomes" id="UP000601597">
    <property type="component" value="Unassembled WGS sequence"/>
</dbReference>
<protein>
    <recommendedName>
        <fullName evidence="3">CBM-cenC domain-containing protein</fullName>
    </recommendedName>
</protein>
<dbReference type="InterPro" id="IPR008979">
    <property type="entry name" value="Galactose-bd-like_sf"/>
</dbReference>
<keyword evidence="5" id="KW-1185">Reference proteome</keyword>
<evidence type="ECO:0000313" key="5">
    <source>
        <dbReference type="Proteomes" id="UP000601597"/>
    </source>
</evidence>
<feature type="domain" description="CBM-cenC" evidence="3">
    <location>
        <begin position="481"/>
        <end position="611"/>
    </location>
</feature>
<comment type="caution">
    <text evidence="4">The sequence shown here is derived from an EMBL/GenBank/DDBJ whole genome shotgun (WGS) entry which is preliminary data.</text>
</comment>
<reference evidence="5" key="1">
    <citation type="journal article" date="2019" name="Int. J. Syst. Evol. Microbiol.">
        <title>The Global Catalogue of Microorganisms (GCM) 10K type strain sequencing project: providing services to taxonomists for standard genome sequencing and annotation.</title>
        <authorList>
            <consortium name="The Broad Institute Genomics Platform"/>
            <consortium name="The Broad Institute Genome Sequencing Center for Infectious Disease"/>
            <person name="Wu L."/>
            <person name="Ma J."/>
        </authorList>
    </citation>
    <scope>NUCLEOTIDE SEQUENCE [LARGE SCALE GENOMIC DNA]</scope>
    <source>
        <strain evidence="5">KCTC 22280</strain>
    </source>
</reference>
<evidence type="ECO:0000313" key="4">
    <source>
        <dbReference type="EMBL" id="GGY86102.1"/>
    </source>
</evidence>
<feature type="compositionally biased region" description="Acidic residues" evidence="2">
    <location>
        <begin position="273"/>
        <end position="292"/>
    </location>
</feature>
<feature type="region of interest" description="Disordered" evidence="2">
    <location>
        <begin position="268"/>
        <end position="306"/>
    </location>
</feature>
<evidence type="ECO:0000256" key="1">
    <source>
        <dbReference type="ARBA" id="ARBA00022801"/>
    </source>
</evidence>
<dbReference type="InterPro" id="IPR024079">
    <property type="entry name" value="MetalloPept_cat_dom_sf"/>
</dbReference>
<dbReference type="Pfam" id="PF13582">
    <property type="entry name" value="Reprolysin_3"/>
    <property type="match status" value="1"/>
</dbReference>
<evidence type="ECO:0000259" key="3">
    <source>
        <dbReference type="Pfam" id="PF02018"/>
    </source>
</evidence>
<accession>A0ABQ3BA49</accession>
<dbReference type="Pfam" id="PF02018">
    <property type="entry name" value="CBM_4_9"/>
    <property type="match status" value="2"/>
</dbReference>
<organism evidence="4 5">
    <name type="scientific">Marinobacter zhanjiangensis</name>
    <dbReference type="NCBI Taxonomy" id="578215"/>
    <lineage>
        <taxon>Bacteria</taxon>
        <taxon>Pseudomonadati</taxon>
        <taxon>Pseudomonadota</taxon>
        <taxon>Gammaproteobacteria</taxon>
        <taxon>Pseudomonadales</taxon>
        <taxon>Marinobacteraceae</taxon>
        <taxon>Marinobacter</taxon>
    </lineage>
</organism>
<dbReference type="EMBL" id="BMXV01000011">
    <property type="protein sequence ID" value="GGY86102.1"/>
    <property type="molecule type" value="Genomic_DNA"/>
</dbReference>
<sequence length="628" mass="66861">MVKIHPESGTDVMKHSIQWLAGLSLAMGSTVCLAANQIDVLVYYNDEAAGTSSGEDIDARIVSFVEHANQAYRNSDIDIQLRLVGTERVQGNYGGVDGNVLGRFRSDSTVARQRREYGADLVALISTPQRTAGGYVCGVGYQPGGSEGAGTFYSNASAYGYSMSGVNCGYNTFVHELGHNMSLGHSDAQNSFGSVFPWGRGHGVSGLFSTIMAYPQSYGTRNHLAQFASPDQVRCEGQPCGVDANRSNGADAVTAVNRLASQVADFMPTAVIDDGDPEEEEPDNGGDPDDGDSPGNGGNDPDLPVCDKPELAENNLISGPDFNDLSSWSSFNNAATLTTASITTGCGRDNLLLATERTEYYGGPVQTIEGGLEAGARYRITAKLALAGTDGRDAVRASIELTDNEGTRYQNLPELSVTANELSEYDETFTVSSEGGISQARLLIAGPAEGVDFVADEIRLVKVSDAPDEGDDGDTGNGGNTIVFEEGFEQGGTGWSGFMGSWVFRTRTASEGNFGLASMFRRSIYSGPAMEASGLIEAGKTYNASFDIMLSNRRLANDSAQLWAWYVDDQGAHWQQLGQGQMATNNWSSIQSQFSIQPAGAISQLRLHIMGADTSSRIIIDNFTLGLQ</sequence>
<proteinExistence type="predicted"/>
<dbReference type="Gene3D" id="2.60.120.260">
    <property type="entry name" value="Galactose-binding domain-like"/>
    <property type="match status" value="2"/>
</dbReference>
<evidence type="ECO:0000256" key="2">
    <source>
        <dbReference type="SAM" id="MobiDB-lite"/>
    </source>
</evidence>
<name>A0ABQ3BA49_9GAMM</name>
<dbReference type="InterPro" id="IPR003305">
    <property type="entry name" value="CenC_carb-bd"/>
</dbReference>
<gene>
    <name evidence="4" type="ORF">GCM10007071_37010</name>
</gene>